<sequence>MRNAISCPVTPPATRFSTKWLVSGMLGLIAALLCVSPHAAVNKTDSGKQTPVKSGKGKTRKATTRNRKTEDASHWQKKQPFAALSNDKKSQTPVKQSSRNAKKNFADYRFVNNLPETGKTREDSRSVKLASSVFTQKGNSLPSAYVSKNQSVFMTDTKESGTGNADNNGYAMGPARFSMSYEKSQDPTERVSRFLSGKATPDIATNIVETRQNQPNLQLGMEYATGNGRVNASVNYVKLKDTKGAASGTAGTNNNNDSTDLKTIAIGYTYDVSNRTSFYGMVARTDYEREAMAGYMRGNGSDEDSVTGVQFGMTHKF</sequence>
<dbReference type="EMBL" id="GG658170">
    <property type="protein sequence ID" value="EEO29365.1"/>
    <property type="molecule type" value="Genomic_DNA"/>
</dbReference>
<dbReference type="Pfam" id="PF13609">
    <property type="entry name" value="Porin_4"/>
    <property type="match status" value="1"/>
</dbReference>
<accession>C3X839</accession>
<keyword evidence="2" id="KW-1133">Transmembrane helix</keyword>
<dbReference type="InterPro" id="IPR023614">
    <property type="entry name" value="Porin_dom_sf"/>
</dbReference>
<evidence type="ECO:0000256" key="2">
    <source>
        <dbReference type="SAM" id="Phobius"/>
    </source>
</evidence>
<keyword evidence="5" id="KW-1185">Reference proteome</keyword>
<feature type="transmembrane region" description="Helical" evidence="2">
    <location>
        <begin position="20"/>
        <end position="41"/>
    </location>
</feature>
<dbReference type="SUPFAM" id="SSF56935">
    <property type="entry name" value="Porins"/>
    <property type="match status" value="1"/>
</dbReference>
<dbReference type="GeneID" id="77135695"/>
<feature type="compositionally biased region" description="Polar residues" evidence="1">
    <location>
        <begin position="43"/>
        <end position="52"/>
    </location>
</feature>
<evidence type="ECO:0000256" key="1">
    <source>
        <dbReference type="SAM" id="MobiDB-lite"/>
    </source>
</evidence>
<dbReference type="Gene3D" id="2.40.160.10">
    <property type="entry name" value="Porin"/>
    <property type="match status" value="1"/>
</dbReference>
<feature type="region of interest" description="Disordered" evidence="1">
    <location>
        <begin position="42"/>
        <end position="101"/>
    </location>
</feature>
<feature type="domain" description="Porin" evidence="3">
    <location>
        <begin position="117"/>
        <end position="288"/>
    </location>
</feature>
<dbReference type="RefSeq" id="WP_005879765.1">
    <property type="nucleotide sequence ID" value="NZ_CP019430.1"/>
</dbReference>
<protein>
    <recommendedName>
        <fullName evidence="3">Porin domain-containing protein</fullName>
    </recommendedName>
</protein>
<gene>
    <name evidence="4" type="ORF">OFBG_00393</name>
</gene>
<dbReference type="GO" id="GO:0016020">
    <property type="term" value="C:membrane"/>
    <property type="evidence" value="ECO:0007669"/>
    <property type="project" value="InterPro"/>
</dbReference>
<keyword evidence="2" id="KW-0472">Membrane</keyword>
<evidence type="ECO:0000313" key="4">
    <source>
        <dbReference type="EMBL" id="EEO29365.1"/>
    </source>
</evidence>
<dbReference type="Proteomes" id="UP000005089">
    <property type="component" value="Unassembled WGS sequence"/>
</dbReference>
<organism evidence="4 5">
    <name type="scientific">Oxalobacter formigenes OXCC13</name>
    <dbReference type="NCBI Taxonomy" id="556269"/>
    <lineage>
        <taxon>Bacteria</taxon>
        <taxon>Pseudomonadati</taxon>
        <taxon>Pseudomonadota</taxon>
        <taxon>Betaproteobacteria</taxon>
        <taxon>Burkholderiales</taxon>
        <taxon>Oxalobacteraceae</taxon>
        <taxon>Oxalobacter</taxon>
    </lineage>
</organism>
<dbReference type="InterPro" id="IPR033900">
    <property type="entry name" value="Gram_neg_porin_domain"/>
</dbReference>
<keyword evidence="2" id="KW-0812">Transmembrane</keyword>
<dbReference type="STRING" id="847.BRW83_1859"/>
<evidence type="ECO:0000313" key="5">
    <source>
        <dbReference type="Proteomes" id="UP000005089"/>
    </source>
</evidence>
<dbReference type="AlphaFoldDB" id="C3X839"/>
<name>C3X839_OXAFO</name>
<reference evidence="4 5" key="1">
    <citation type="submission" date="2009-02" db="EMBL/GenBank/DDBJ databases">
        <title>The Genome Sequence of Oxalobacter formigenes OXCC13.</title>
        <authorList>
            <consortium name="The Broad Institute Genome Sequencing Platform"/>
            <person name="Ward D."/>
            <person name="Young S.K."/>
            <person name="Kodira C.D."/>
            <person name="Zeng Q."/>
            <person name="Koehrsen M."/>
            <person name="Alvarado L."/>
            <person name="Berlin A."/>
            <person name="Borenstein D."/>
            <person name="Chen Z."/>
            <person name="Engels R."/>
            <person name="Freedman E."/>
            <person name="Gellesch M."/>
            <person name="Goldberg J."/>
            <person name="Griggs A."/>
            <person name="Gujja S."/>
            <person name="Heiman D."/>
            <person name="Hepburn T."/>
            <person name="Howarth C."/>
            <person name="Jen D."/>
            <person name="Larson L."/>
            <person name="Lewis B."/>
            <person name="Mehta T."/>
            <person name="Park D."/>
            <person name="Pearson M."/>
            <person name="Roberts A."/>
            <person name="Saif S."/>
            <person name="Shea T."/>
            <person name="Shenoy N."/>
            <person name="Sisk P."/>
            <person name="Stolte C."/>
            <person name="Sykes S."/>
            <person name="Walk T."/>
            <person name="White J."/>
            <person name="Yandava C."/>
            <person name="Allison M.J."/>
            <person name="Lander E."/>
            <person name="Nusbaum C."/>
            <person name="Galagan J."/>
            <person name="Birren B."/>
        </authorList>
    </citation>
    <scope>NUCLEOTIDE SEQUENCE [LARGE SCALE GENOMIC DNA]</scope>
    <source>
        <strain evidence="4 5">OXCC13</strain>
    </source>
</reference>
<dbReference type="HOGENOM" id="CLU_876740_0_0_4"/>
<proteinExistence type="predicted"/>
<dbReference type="OrthoDB" id="10001188at2"/>
<dbReference type="GO" id="GO:0015288">
    <property type="term" value="F:porin activity"/>
    <property type="evidence" value="ECO:0007669"/>
    <property type="project" value="InterPro"/>
</dbReference>
<evidence type="ECO:0000259" key="3">
    <source>
        <dbReference type="Pfam" id="PF13609"/>
    </source>
</evidence>
<feature type="compositionally biased region" description="Basic residues" evidence="1">
    <location>
        <begin position="55"/>
        <end position="66"/>
    </location>
</feature>